<reference evidence="7" key="1">
    <citation type="submission" date="2023-07" db="EMBL/GenBank/DDBJ databases">
        <title>Gilvimarinus algae sp. nov., isolated from the surface of Kelp.</title>
        <authorList>
            <person name="Sun Y.Y."/>
            <person name="Gong Y."/>
            <person name="Du Z.J."/>
        </authorList>
    </citation>
    <scope>NUCLEOTIDE SEQUENCE</scope>
    <source>
        <strain evidence="7">SDUM040014</strain>
    </source>
</reference>
<feature type="transmembrane region" description="Helical" evidence="6">
    <location>
        <begin position="192"/>
        <end position="219"/>
    </location>
</feature>
<name>A0ABT8TK64_9GAMM</name>
<keyword evidence="2" id="KW-1003">Cell membrane</keyword>
<proteinExistence type="predicted"/>
<keyword evidence="4 6" id="KW-1133">Transmembrane helix</keyword>
<dbReference type="PANTHER" id="PTHR42723:SF1">
    <property type="entry name" value="CHLOROPHYLL SYNTHASE, CHLOROPLASTIC"/>
    <property type="match status" value="1"/>
</dbReference>
<evidence type="ECO:0000256" key="4">
    <source>
        <dbReference type="ARBA" id="ARBA00022989"/>
    </source>
</evidence>
<dbReference type="Proteomes" id="UP001168380">
    <property type="component" value="Unassembled WGS sequence"/>
</dbReference>
<dbReference type="InterPro" id="IPR000537">
    <property type="entry name" value="UbiA_prenyltransferase"/>
</dbReference>
<comment type="subcellular location">
    <subcellularLocation>
        <location evidence="1">Membrane</location>
        <topology evidence="1">Multi-pass membrane protein</topology>
    </subcellularLocation>
</comment>
<feature type="transmembrane region" description="Helical" evidence="6">
    <location>
        <begin position="159"/>
        <end position="180"/>
    </location>
</feature>
<keyword evidence="8" id="KW-1185">Reference proteome</keyword>
<evidence type="ECO:0000256" key="5">
    <source>
        <dbReference type="ARBA" id="ARBA00023136"/>
    </source>
</evidence>
<dbReference type="RefSeq" id="WP_302714283.1">
    <property type="nucleotide sequence ID" value="NZ_JAULRT010000062.1"/>
</dbReference>
<evidence type="ECO:0000256" key="2">
    <source>
        <dbReference type="ARBA" id="ARBA00022475"/>
    </source>
</evidence>
<evidence type="ECO:0000313" key="8">
    <source>
        <dbReference type="Proteomes" id="UP001168380"/>
    </source>
</evidence>
<sequence length="237" mass="25543">MIKTALALGRVSNLPTVWMNVLAASALTAGFYGFPIPVMGMLATMLAMSLFYAAGMCFNDYCDRHWDAEHQPYRPIPAGKISARKVLTLTLMLFSLGFAALLLTPSNRGIIIAAALLALILAYDLLHKKHWATVILMALTRLGVYLVAAYALFGSAPTAVLVMGSIQCGYTLLVTVVARLENSRPNGFGFPVIPWMIAAMGLVDGIALAILLSPAWLLAGIATLLLTRWGQKYVRGD</sequence>
<dbReference type="Pfam" id="PF01040">
    <property type="entry name" value="UbiA"/>
    <property type="match status" value="1"/>
</dbReference>
<organism evidence="7 8">
    <name type="scientific">Gilvimarinus algae</name>
    <dbReference type="NCBI Taxonomy" id="3058037"/>
    <lineage>
        <taxon>Bacteria</taxon>
        <taxon>Pseudomonadati</taxon>
        <taxon>Pseudomonadota</taxon>
        <taxon>Gammaproteobacteria</taxon>
        <taxon>Cellvibrionales</taxon>
        <taxon>Cellvibrionaceae</taxon>
        <taxon>Gilvimarinus</taxon>
    </lineage>
</organism>
<dbReference type="InterPro" id="IPR044878">
    <property type="entry name" value="UbiA_sf"/>
</dbReference>
<dbReference type="Gene3D" id="1.10.357.140">
    <property type="entry name" value="UbiA prenyltransferase"/>
    <property type="match status" value="1"/>
</dbReference>
<keyword evidence="5 6" id="KW-0472">Membrane</keyword>
<dbReference type="InterPro" id="IPR050475">
    <property type="entry name" value="Prenyltransferase_related"/>
</dbReference>
<keyword evidence="3 6" id="KW-0812">Transmembrane</keyword>
<protein>
    <submittedName>
        <fullName evidence="7">UbiA family prenyltransferase</fullName>
    </submittedName>
</protein>
<evidence type="ECO:0000256" key="6">
    <source>
        <dbReference type="SAM" id="Phobius"/>
    </source>
</evidence>
<feature type="transmembrane region" description="Helical" evidence="6">
    <location>
        <begin position="12"/>
        <end position="34"/>
    </location>
</feature>
<feature type="transmembrane region" description="Helical" evidence="6">
    <location>
        <begin position="133"/>
        <end position="153"/>
    </location>
</feature>
<feature type="transmembrane region" description="Helical" evidence="6">
    <location>
        <begin position="83"/>
        <end position="103"/>
    </location>
</feature>
<comment type="caution">
    <text evidence="7">The sequence shown here is derived from an EMBL/GenBank/DDBJ whole genome shotgun (WGS) entry which is preliminary data.</text>
</comment>
<feature type="transmembrane region" description="Helical" evidence="6">
    <location>
        <begin position="109"/>
        <end position="126"/>
    </location>
</feature>
<accession>A0ABT8TK64</accession>
<evidence type="ECO:0000313" key="7">
    <source>
        <dbReference type="EMBL" id="MDO3383488.1"/>
    </source>
</evidence>
<dbReference type="PANTHER" id="PTHR42723">
    <property type="entry name" value="CHLOROPHYLL SYNTHASE"/>
    <property type="match status" value="1"/>
</dbReference>
<evidence type="ECO:0000256" key="3">
    <source>
        <dbReference type="ARBA" id="ARBA00022692"/>
    </source>
</evidence>
<evidence type="ECO:0000256" key="1">
    <source>
        <dbReference type="ARBA" id="ARBA00004141"/>
    </source>
</evidence>
<gene>
    <name evidence="7" type="ORF">QWI16_15005</name>
</gene>
<dbReference type="EMBL" id="JAULRT010000062">
    <property type="protein sequence ID" value="MDO3383488.1"/>
    <property type="molecule type" value="Genomic_DNA"/>
</dbReference>